<comment type="caution">
    <text evidence="2">The sequence shown here is derived from an EMBL/GenBank/DDBJ whole genome shotgun (WGS) entry which is preliminary data.</text>
</comment>
<sequence length="500" mass="55068">MMLRYKQSRSQHEITSSIDRRASKNAIRLAKSPGSTDESNKEGSLPTLPTTPSPAITDKSLSTRLPMRRVSLATIDAVGKTSMLWESDEVSMRSVNSKSSLVKQNGVTLIGSPPKVLIPTNNNTENATEETNHPNLAGLVIPTLVSPPSSKRLPFDKMPIRTISTKGPESSNLSPIVKSSSIICAASALLLLKGQAEDDKLFNFSKSLDDAFNIVEDAINGGGLIDQIQQTQQDVVNDATSTINTMEDESMSSLSSSDITYQVRARRGASVATNKKTSLKRAVVVKVSKNKKFRKSSVNLTKPETLSGPPPSKTGYKRIPSRLLRNPKILQGGMRLAAKGDTKNVNSLHAFVRKELLEVFVLKKSRRVGLRCIHCAAIKNKDRKPDSCQSSMSTFFPKSLQDLYRSVCTWQRIHAKTCTNIPDSVMQKYWHLKSSDPSRGKKQHWIDSAMGMGFRNINNSRSGIYCCTIIDNSSSDVDDNDDSDCSEGMDYESDMEEVML</sequence>
<evidence type="ECO:0000313" key="2">
    <source>
        <dbReference type="EMBL" id="KAG7368654.1"/>
    </source>
</evidence>
<reference evidence="2" key="2">
    <citation type="submission" date="2021-04" db="EMBL/GenBank/DDBJ databases">
        <authorList>
            <person name="Podell S."/>
        </authorList>
    </citation>
    <scope>NUCLEOTIDE SEQUENCE</scope>
    <source>
        <strain evidence="2">Hildebrandi</strain>
    </source>
</reference>
<evidence type="ECO:0000313" key="3">
    <source>
        <dbReference type="Proteomes" id="UP000693970"/>
    </source>
</evidence>
<evidence type="ECO:0000256" key="1">
    <source>
        <dbReference type="SAM" id="MobiDB-lite"/>
    </source>
</evidence>
<feature type="region of interest" description="Disordered" evidence="1">
    <location>
        <begin position="475"/>
        <end position="500"/>
    </location>
</feature>
<keyword evidence="3" id="KW-1185">Reference proteome</keyword>
<organism evidence="2 3">
    <name type="scientific">Nitzschia inconspicua</name>
    <dbReference type="NCBI Taxonomy" id="303405"/>
    <lineage>
        <taxon>Eukaryota</taxon>
        <taxon>Sar</taxon>
        <taxon>Stramenopiles</taxon>
        <taxon>Ochrophyta</taxon>
        <taxon>Bacillariophyta</taxon>
        <taxon>Bacillariophyceae</taxon>
        <taxon>Bacillariophycidae</taxon>
        <taxon>Bacillariales</taxon>
        <taxon>Bacillariaceae</taxon>
        <taxon>Nitzschia</taxon>
    </lineage>
</organism>
<dbReference type="AlphaFoldDB" id="A0A9K3Q525"/>
<reference evidence="2" key="1">
    <citation type="journal article" date="2021" name="Sci. Rep.">
        <title>Diploid genomic architecture of Nitzschia inconspicua, an elite biomass production diatom.</title>
        <authorList>
            <person name="Oliver A."/>
            <person name="Podell S."/>
            <person name="Pinowska A."/>
            <person name="Traller J.C."/>
            <person name="Smith S.R."/>
            <person name="McClure R."/>
            <person name="Beliaev A."/>
            <person name="Bohutskyi P."/>
            <person name="Hill E.A."/>
            <person name="Rabines A."/>
            <person name="Zheng H."/>
            <person name="Allen L.Z."/>
            <person name="Kuo A."/>
            <person name="Grigoriev I.V."/>
            <person name="Allen A.E."/>
            <person name="Hazlebeck D."/>
            <person name="Allen E.E."/>
        </authorList>
    </citation>
    <scope>NUCLEOTIDE SEQUENCE</scope>
    <source>
        <strain evidence="2">Hildebrandi</strain>
    </source>
</reference>
<protein>
    <submittedName>
        <fullName evidence="2">Uncharacterized protein</fullName>
    </submittedName>
</protein>
<name>A0A9K3Q525_9STRA</name>
<proteinExistence type="predicted"/>
<accession>A0A9K3Q525</accession>
<feature type="compositionally biased region" description="Acidic residues" evidence="1">
    <location>
        <begin position="476"/>
        <end position="500"/>
    </location>
</feature>
<gene>
    <name evidence="2" type="ORF">IV203_031397</name>
</gene>
<feature type="compositionally biased region" description="Low complexity" evidence="1">
    <location>
        <begin position="44"/>
        <end position="54"/>
    </location>
</feature>
<feature type="region of interest" description="Disordered" evidence="1">
    <location>
        <begin position="1"/>
        <end position="60"/>
    </location>
</feature>
<feature type="region of interest" description="Disordered" evidence="1">
    <location>
        <begin position="296"/>
        <end position="318"/>
    </location>
</feature>
<dbReference type="EMBL" id="JAGRRH010000006">
    <property type="protein sequence ID" value="KAG7368654.1"/>
    <property type="molecule type" value="Genomic_DNA"/>
</dbReference>
<dbReference type="OrthoDB" id="49302at2759"/>
<dbReference type="Proteomes" id="UP000693970">
    <property type="component" value="Unassembled WGS sequence"/>
</dbReference>